<dbReference type="InterPro" id="IPR002104">
    <property type="entry name" value="Integrase_catalytic"/>
</dbReference>
<dbReference type="EMBL" id="AP021861">
    <property type="protein sequence ID" value="BBO34281.1"/>
    <property type="molecule type" value="Genomic_DNA"/>
</dbReference>
<dbReference type="AlphaFoldDB" id="A0A5K7XH59"/>
<dbReference type="GO" id="GO:0003677">
    <property type="term" value="F:DNA binding"/>
    <property type="evidence" value="ECO:0007669"/>
    <property type="project" value="UniProtKB-UniRule"/>
</dbReference>
<dbReference type="GO" id="GO:0006310">
    <property type="term" value="P:DNA recombination"/>
    <property type="evidence" value="ECO:0007669"/>
    <property type="project" value="UniProtKB-KW"/>
</dbReference>
<sequence length="365" mass="41246">MTKEKEELIRLIDAGTLVVPGSELDPERLPPILIGQLTPATQRRVEQFYFSVASILEAWIKRRTSRHTQRAYRQDLDAFIERLKLDWPRHATELLTVSVADVRAWRDDLMTQGMAPKTLNRRISSVSSFYRYLQAVAAEMRLPIVVPNPAHAQFIGRGSQDPVDETKALTATRARQLMGLPQGDEVIAYRDRAILRFCLYAGVRIGTVCRVRAQDFQIEGDEATIRIAEKGDKRRTIGIHFAAAEAIGEYMKKAGIESGPLFRPRNGPTSLTLATRSMNESSMYLLIRSYLERLPGAMRTEADGKKHCLYSPHSLRATTATLLLEAGVDIRKVQELLGHRHVTTTQVYDKRRRTTKESASHDVPI</sequence>
<dbReference type="PROSITE" id="PS51900">
    <property type="entry name" value="CB"/>
    <property type="match status" value="1"/>
</dbReference>
<gene>
    <name evidence="8" type="ORF">PLANPX_3893</name>
</gene>
<organism evidence="8 9">
    <name type="scientific">Lacipirellula parvula</name>
    <dbReference type="NCBI Taxonomy" id="2650471"/>
    <lineage>
        <taxon>Bacteria</taxon>
        <taxon>Pseudomonadati</taxon>
        <taxon>Planctomycetota</taxon>
        <taxon>Planctomycetia</taxon>
        <taxon>Pirellulales</taxon>
        <taxon>Lacipirellulaceae</taxon>
        <taxon>Lacipirellula</taxon>
    </lineage>
</organism>
<name>A0A5K7XH59_9BACT</name>
<evidence type="ECO:0000256" key="2">
    <source>
        <dbReference type="ARBA" id="ARBA00022908"/>
    </source>
</evidence>
<proteinExistence type="inferred from homology"/>
<protein>
    <submittedName>
        <fullName evidence="8">Uncharacterized protein</fullName>
    </submittedName>
</protein>
<keyword evidence="4" id="KW-0233">DNA recombination</keyword>
<dbReference type="Gene3D" id="1.10.150.130">
    <property type="match status" value="1"/>
</dbReference>
<feature type="domain" description="Core-binding (CB)" evidence="7">
    <location>
        <begin position="50"/>
        <end position="134"/>
    </location>
</feature>
<keyword evidence="9" id="KW-1185">Reference proteome</keyword>
<reference evidence="9" key="1">
    <citation type="submission" date="2019-10" db="EMBL/GenBank/DDBJ databases">
        <title>Lacipirellula parvula gen. nov., sp. nov., representing a lineage of planctomycetes widespread in freshwater anoxic habitats, and description of the family Lacipirellulaceae.</title>
        <authorList>
            <person name="Dedysh S.N."/>
            <person name="Kulichevskaya I.S."/>
            <person name="Beletsky A.V."/>
            <person name="Rakitin A.L."/>
            <person name="Mardanov A.V."/>
            <person name="Ivanova A.A."/>
            <person name="Saltykova V.X."/>
            <person name="Rijpstra W.I.C."/>
            <person name="Sinninghe Damste J.S."/>
            <person name="Ravin N.V."/>
        </authorList>
    </citation>
    <scope>NUCLEOTIDE SEQUENCE [LARGE SCALE GENOMIC DNA]</scope>
    <source>
        <strain evidence="9">PX69</strain>
    </source>
</reference>
<dbReference type="PANTHER" id="PTHR30349">
    <property type="entry name" value="PHAGE INTEGRASE-RELATED"/>
    <property type="match status" value="1"/>
</dbReference>
<evidence type="ECO:0000259" key="6">
    <source>
        <dbReference type="PROSITE" id="PS51898"/>
    </source>
</evidence>
<dbReference type="InterPro" id="IPR013762">
    <property type="entry name" value="Integrase-like_cat_sf"/>
</dbReference>
<comment type="similarity">
    <text evidence="1">Belongs to the 'phage' integrase family.</text>
</comment>
<feature type="domain" description="Tyr recombinase" evidence="6">
    <location>
        <begin position="164"/>
        <end position="362"/>
    </location>
</feature>
<dbReference type="InterPro" id="IPR004107">
    <property type="entry name" value="Integrase_SAM-like_N"/>
</dbReference>
<evidence type="ECO:0000256" key="4">
    <source>
        <dbReference type="ARBA" id="ARBA00023172"/>
    </source>
</evidence>
<dbReference type="InterPro" id="IPR010998">
    <property type="entry name" value="Integrase_recombinase_N"/>
</dbReference>
<dbReference type="Gene3D" id="1.10.443.10">
    <property type="entry name" value="Intergrase catalytic core"/>
    <property type="match status" value="1"/>
</dbReference>
<dbReference type="SUPFAM" id="SSF56349">
    <property type="entry name" value="DNA breaking-rejoining enzymes"/>
    <property type="match status" value="1"/>
</dbReference>
<dbReference type="Proteomes" id="UP000326837">
    <property type="component" value="Chromosome"/>
</dbReference>
<dbReference type="InterPro" id="IPR044068">
    <property type="entry name" value="CB"/>
</dbReference>
<dbReference type="Pfam" id="PF00589">
    <property type="entry name" value="Phage_integrase"/>
    <property type="match status" value="1"/>
</dbReference>
<evidence type="ECO:0000259" key="7">
    <source>
        <dbReference type="PROSITE" id="PS51900"/>
    </source>
</evidence>
<dbReference type="GO" id="GO:0015074">
    <property type="term" value="P:DNA integration"/>
    <property type="evidence" value="ECO:0007669"/>
    <property type="project" value="UniProtKB-KW"/>
</dbReference>
<dbReference type="PANTHER" id="PTHR30349:SF41">
    <property type="entry name" value="INTEGRASE_RECOMBINASE PROTEIN MJ0367-RELATED"/>
    <property type="match status" value="1"/>
</dbReference>
<dbReference type="KEGG" id="lpav:PLANPX_3893"/>
<evidence type="ECO:0000256" key="3">
    <source>
        <dbReference type="ARBA" id="ARBA00023125"/>
    </source>
</evidence>
<evidence type="ECO:0000313" key="9">
    <source>
        <dbReference type="Proteomes" id="UP000326837"/>
    </source>
</evidence>
<dbReference type="InterPro" id="IPR011010">
    <property type="entry name" value="DNA_brk_join_enz"/>
</dbReference>
<dbReference type="InterPro" id="IPR050090">
    <property type="entry name" value="Tyrosine_recombinase_XerCD"/>
</dbReference>
<dbReference type="PROSITE" id="PS51898">
    <property type="entry name" value="TYR_RECOMBINASE"/>
    <property type="match status" value="1"/>
</dbReference>
<accession>A0A5K7XH59</accession>
<evidence type="ECO:0000256" key="5">
    <source>
        <dbReference type="PROSITE-ProRule" id="PRU01248"/>
    </source>
</evidence>
<evidence type="ECO:0000256" key="1">
    <source>
        <dbReference type="ARBA" id="ARBA00008857"/>
    </source>
</evidence>
<keyword evidence="2" id="KW-0229">DNA integration</keyword>
<keyword evidence="3 5" id="KW-0238">DNA-binding</keyword>
<dbReference type="Pfam" id="PF02899">
    <property type="entry name" value="Phage_int_SAM_1"/>
    <property type="match status" value="1"/>
</dbReference>
<evidence type="ECO:0000313" key="8">
    <source>
        <dbReference type="EMBL" id="BBO34281.1"/>
    </source>
</evidence>